<dbReference type="Pfam" id="PF01276">
    <property type="entry name" value="OKR_DC_1"/>
    <property type="match status" value="1"/>
</dbReference>
<keyword evidence="5" id="KW-0456">Lyase</keyword>
<name>A0A1H2LKB6_9ACTN</name>
<dbReference type="InterPro" id="IPR036633">
    <property type="entry name" value="Prn/Lys/Arg_de-COase_C_sf"/>
</dbReference>
<evidence type="ECO:0000256" key="1">
    <source>
        <dbReference type="ARBA" id="ARBA00001933"/>
    </source>
</evidence>
<feature type="domain" description="Orn/Lys/Arg decarboxylases family 1 pyridoxal-P attachment site" evidence="6">
    <location>
        <begin position="225"/>
        <end position="239"/>
    </location>
</feature>
<accession>A0A1H2LKB6</accession>
<dbReference type="InterPro" id="IPR015421">
    <property type="entry name" value="PyrdxlP-dep_Trfase_major"/>
</dbReference>
<reference evidence="8" key="1">
    <citation type="submission" date="2016-10" db="EMBL/GenBank/DDBJ databases">
        <authorList>
            <person name="Varghese N."/>
            <person name="Submissions S."/>
        </authorList>
    </citation>
    <scope>NUCLEOTIDE SEQUENCE [LARGE SCALE GENOMIC DNA]</scope>
    <source>
        <strain evidence="8">DSM 21743</strain>
    </source>
</reference>
<evidence type="ECO:0000256" key="2">
    <source>
        <dbReference type="ARBA" id="ARBA00010671"/>
    </source>
</evidence>
<dbReference type="SUPFAM" id="SSF55904">
    <property type="entry name" value="Ornithine decarboxylase C-terminal domain"/>
    <property type="match status" value="1"/>
</dbReference>
<evidence type="ECO:0000259" key="6">
    <source>
        <dbReference type="PROSITE" id="PS00703"/>
    </source>
</evidence>
<comment type="cofactor">
    <cofactor evidence="1">
        <name>pyridoxal 5'-phosphate</name>
        <dbReference type="ChEBI" id="CHEBI:597326"/>
    </cofactor>
</comment>
<dbReference type="InterPro" id="IPR000310">
    <property type="entry name" value="Orn/Lys/Arg_deCO2ase_major_dom"/>
</dbReference>
<keyword evidence="4" id="KW-0663">Pyridoxal phosphate</keyword>
<evidence type="ECO:0000256" key="3">
    <source>
        <dbReference type="ARBA" id="ARBA00022793"/>
    </source>
</evidence>
<dbReference type="PANTHER" id="PTHR43277">
    <property type="entry name" value="ARGININE DECARBOXYLASE"/>
    <property type="match status" value="1"/>
</dbReference>
<dbReference type="PANTHER" id="PTHR43277:SF4">
    <property type="entry name" value="ARGININE DECARBOXYLASE"/>
    <property type="match status" value="1"/>
</dbReference>
<gene>
    <name evidence="7" type="ORF">SAMN04488544_0304</name>
</gene>
<protein>
    <submittedName>
        <fullName evidence="7">Lysine decarboxylase</fullName>
    </submittedName>
</protein>
<dbReference type="PROSITE" id="PS00703">
    <property type="entry name" value="OKR_DC_1"/>
    <property type="match status" value="1"/>
</dbReference>
<dbReference type="InterPro" id="IPR008286">
    <property type="entry name" value="Prn/Lys/Arg_de-COase_C"/>
</dbReference>
<dbReference type="Gene3D" id="3.90.100.10">
    <property type="entry name" value="Orn/Lys/Arg decarboxylase, C-terminal domain"/>
    <property type="match status" value="1"/>
</dbReference>
<evidence type="ECO:0000313" key="8">
    <source>
        <dbReference type="Proteomes" id="UP000198825"/>
    </source>
</evidence>
<keyword evidence="8" id="KW-1185">Reference proteome</keyword>
<evidence type="ECO:0000256" key="4">
    <source>
        <dbReference type="ARBA" id="ARBA00022898"/>
    </source>
</evidence>
<keyword evidence="3" id="KW-0210">Decarboxylase</keyword>
<sequence length="476" mass="49075">MPRMTLHEARYEERLRADAPLLDAYLRTLEADGAPFTIPGHKRNPSMGRVVAGDVPLYGGLDSVSLAGGTLLEAERRAAVLWGADVARFSVGGSTHGNQALALAVGRPGDAVVVPRTLHRSLLLGLVLAGLDPVWLPTRVDTATGLPLGCRAADVERCLRERPDVVAVFVGDPTYVGTVGELERTAAVVHAHGVPLLVDAAWGAHFGFHPALPPHALRAGADALVTSAHKMLTGYSQAALVLARTGRIDPERLALGFEAGNTTSPAGAVLASTDAARALLELDGPALLGAVVGLVAAARARLGEVDGLAVLGSVEPTKLVLGLAGTGADGVAVGRDLREAGVEVEMAERDWLVPIVSLADTPATVDRLVTALVEAVGRRAGAPRETAVAASWSVRPDIVLSPREAFFAAATTVTAREAVGRVCAELVAPYPPGVPVLAPGERVTAEAVESLQRAAAAGTRIAYAADPTIATLRVVA</sequence>
<dbReference type="SUPFAM" id="SSF53383">
    <property type="entry name" value="PLP-dependent transferases"/>
    <property type="match status" value="1"/>
</dbReference>
<dbReference type="InterPro" id="IPR052357">
    <property type="entry name" value="Orn_Lys_Arg_decarboxylase-I"/>
</dbReference>
<evidence type="ECO:0000313" key="7">
    <source>
        <dbReference type="EMBL" id="SDU81011.1"/>
    </source>
</evidence>
<dbReference type="InterPro" id="IPR015424">
    <property type="entry name" value="PyrdxlP-dep_Trfase"/>
</dbReference>
<dbReference type="STRING" id="546874.SAMN04488544_0304"/>
<dbReference type="AlphaFoldDB" id="A0A1H2LKB6"/>
<dbReference type="Gene3D" id="3.40.640.10">
    <property type="entry name" value="Type I PLP-dependent aspartate aminotransferase-like (Major domain)"/>
    <property type="match status" value="1"/>
</dbReference>
<dbReference type="Pfam" id="PF03711">
    <property type="entry name" value="OKR_DC_1_C"/>
    <property type="match status" value="1"/>
</dbReference>
<dbReference type="GO" id="GO:0016831">
    <property type="term" value="F:carboxy-lyase activity"/>
    <property type="evidence" value="ECO:0007669"/>
    <property type="project" value="UniProtKB-KW"/>
</dbReference>
<comment type="similarity">
    <text evidence="2">Belongs to the Orn/Lys/Arg decarboxylase class-I family.</text>
</comment>
<dbReference type="EMBL" id="LT629799">
    <property type="protein sequence ID" value="SDU81011.1"/>
    <property type="molecule type" value="Genomic_DNA"/>
</dbReference>
<proteinExistence type="inferred from homology"/>
<organism evidence="7 8">
    <name type="scientific">Microlunatus sagamiharensis</name>
    <dbReference type="NCBI Taxonomy" id="546874"/>
    <lineage>
        <taxon>Bacteria</taxon>
        <taxon>Bacillati</taxon>
        <taxon>Actinomycetota</taxon>
        <taxon>Actinomycetes</taxon>
        <taxon>Propionibacteriales</taxon>
        <taxon>Propionibacteriaceae</taxon>
        <taxon>Microlunatus</taxon>
    </lineage>
</organism>
<dbReference type="Proteomes" id="UP000198825">
    <property type="component" value="Chromosome I"/>
</dbReference>
<evidence type="ECO:0000256" key="5">
    <source>
        <dbReference type="ARBA" id="ARBA00023239"/>
    </source>
</evidence>